<name>A0A6A2ZW41_HIBSY</name>
<gene>
    <name evidence="2" type="ORF">F3Y22_tig00110705pilonHSYRG00047</name>
</gene>
<feature type="compositionally biased region" description="Polar residues" evidence="1">
    <location>
        <begin position="308"/>
        <end position="329"/>
    </location>
</feature>
<dbReference type="AlphaFoldDB" id="A0A6A2ZW41"/>
<reference evidence="2" key="1">
    <citation type="submission" date="2019-09" db="EMBL/GenBank/DDBJ databases">
        <title>Draft genome information of white flower Hibiscus syriacus.</title>
        <authorList>
            <person name="Kim Y.-M."/>
        </authorList>
    </citation>
    <scope>NUCLEOTIDE SEQUENCE [LARGE SCALE GENOMIC DNA]</scope>
    <source>
        <strain evidence="2">YM2019G1</strain>
    </source>
</reference>
<comment type="caution">
    <text evidence="2">The sequence shown here is derived from an EMBL/GenBank/DDBJ whole genome shotgun (WGS) entry which is preliminary data.</text>
</comment>
<feature type="compositionally biased region" description="Low complexity" evidence="1">
    <location>
        <begin position="281"/>
        <end position="290"/>
    </location>
</feature>
<evidence type="ECO:0000313" key="3">
    <source>
        <dbReference type="Proteomes" id="UP000436088"/>
    </source>
</evidence>
<evidence type="ECO:0000313" key="2">
    <source>
        <dbReference type="EMBL" id="KAE8695489.1"/>
    </source>
</evidence>
<dbReference type="EMBL" id="VEPZ02001080">
    <property type="protein sequence ID" value="KAE8695489.1"/>
    <property type="molecule type" value="Genomic_DNA"/>
</dbReference>
<feature type="region of interest" description="Disordered" evidence="1">
    <location>
        <begin position="276"/>
        <end position="335"/>
    </location>
</feature>
<evidence type="ECO:0000256" key="1">
    <source>
        <dbReference type="SAM" id="MobiDB-lite"/>
    </source>
</evidence>
<dbReference type="Proteomes" id="UP000436088">
    <property type="component" value="Unassembled WGS sequence"/>
</dbReference>
<dbReference type="GO" id="GO:0016301">
    <property type="term" value="F:kinase activity"/>
    <property type="evidence" value="ECO:0007669"/>
    <property type="project" value="UniProtKB-KW"/>
</dbReference>
<dbReference type="PANTHER" id="PTHR34567">
    <property type="entry name" value="FK506-BINDING-LIKE PROTEIN"/>
    <property type="match status" value="1"/>
</dbReference>
<protein>
    <submittedName>
        <fullName evidence="2">Cysteine-rich receptor-like protein kinase 10</fullName>
    </submittedName>
</protein>
<keyword evidence="3" id="KW-1185">Reference proteome</keyword>
<proteinExistence type="predicted"/>
<organism evidence="2 3">
    <name type="scientific">Hibiscus syriacus</name>
    <name type="common">Rose of Sharon</name>
    <dbReference type="NCBI Taxonomy" id="106335"/>
    <lineage>
        <taxon>Eukaryota</taxon>
        <taxon>Viridiplantae</taxon>
        <taxon>Streptophyta</taxon>
        <taxon>Embryophyta</taxon>
        <taxon>Tracheophyta</taxon>
        <taxon>Spermatophyta</taxon>
        <taxon>Magnoliopsida</taxon>
        <taxon>eudicotyledons</taxon>
        <taxon>Gunneridae</taxon>
        <taxon>Pentapetalae</taxon>
        <taxon>rosids</taxon>
        <taxon>malvids</taxon>
        <taxon>Malvales</taxon>
        <taxon>Malvaceae</taxon>
        <taxon>Malvoideae</taxon>
        <taxon>Hibiscus</taxon>
    </lineage>
</organism>
<sequence length="335" mass="38602">MGNWRHRGPRRFYRQDAAPKYPPSYHLPETCFSEFSNDGVPLWEKKFCTIVGKVSWRKIVDTKKLTSPNDNVLNWDDSAGEEAFHNAKSRKRIFSPPDVEEDIMVGEENKIAGNLLSAPTEGCNKSPSKFDNPWENNNVTQDSSKDCVGWGHFVLKVDDLRNLNSDGNNPWESSITQENESGNRNSWGYNGSRDWNTGNNSWGHSYQGLKKDDGWGDYKRTYWGRNQRDTNKMPNRDNSWKHSYAQCNVTPNDNRWGDCGRNCWKVGGNHDVRSRKLDFRSSSSGGPWHSGSRKREGSHQYIPGYKSSRFQPDDNQANYCWRSGQSNKRVSFPRE</sequence>
<dbReference type="PANTHER" id="PTHR34567:SF9">
    <property type="entry name" value="CONTAINING PROTEIN, PUTATIVE-RELATED"/>
    <property type="match status" value="1"/>
</dbReference>
<accession>A0A6A2ZW41</accession>